<name>A0A9X2FCE3_9BACT</name>
<organism evidence="1 2">
    <name type="scientific">Aeoliella straminimaris</name>
    <dbReference type="NCBI Taxonomy" id="2954799"/>
    <lineage>
        <taxon>Bacteria</taxon>
        <taxon>Pseudomonadati</taxon>
        <taxon>Planctomycetota</taxon>
        <taxon>Planctomycetia</taxon>
        <taxon>Pirellulales</taxon>
        <taxon>Lacipirellulaceae</taxon>
        <taxon>Aeoliella</taxon>
    </lineage>
</organism>
<protein>
    <submittedName>
        <fullName evidence="1">Uncharacterized protein</fullName>
    </submittedName>
</protein>
<dbReference type="Proteomes" id="UP001155241">
    <property type="component" value="Unassembled WGS sequence"/>
</dbReference>
<gene>
    <name evidence="1" type="ORF">NG895_17180</name>
</gene>
<evidence type="ECO:0000313" key="2">
    <source>
        <dbReference type="Proteomes" id="UP001155241"/>
    </source>
</evidence>
<comment type="caution">
    <text evidence="1">The sequence shown here is derived from an EMBL/GenBank/DDBJ whole genome shotgun (WGS) entry which is preliminary data.</text>
</comment>
<evidence type="ECO:0000313" key="1">
    <source>
        <dbReference type="EMBL" id="MCO6045633.1"/>
    </source>
</evidence>
<accession>A0A9X2FCE3</accession>
<keyword evidence="2" id="KW-1185">Reference proteome</keyword>
<dbReference type="RefSeq" id="WP_252853748.1">
    <property type="nucleotide sequence ID" value="NZ_JAMXLR010000061.1"/>
</dbReference>
<dbReference type="AlphaFoldDB" id="A0A9X2FCE3"/>
<sequence>MTTTNNVANEYLERSPDRFIGMTPSVGGLVHAPTLQLPWQHLQQNELDTSGR</sequence>
<proteinExistence type="predicted"/>
<reference evidence="1" key="1">
    <citation type="submission" date="2022-06" db="EMBL/GenBank/DDBJ databases">
        <title>Aeoliella straminimaris, a novel planctomycete from sediments.</title>
        <authorList>
            <person name="Vitorino I.R."/>
            <person name="Lage O.M."/>
        </authorList>
    </citation>
    <scope>NUCLEOTIDE SEQUENCE</scope>
    <source>
        <strain evidence="1">ICT_H6.2</strain>
    </source>
</reference>
<dbReference type="EMBL" id="JAMXLR010000061">
    <property type="protein sequence ID" value="MCO6045633.1"/>
    <property type="molecule type" value="Genomic_DNA"/>
</dbReference>